<protein>
    <submittedName>
        <fullName evidence="3">Hemin receptor</fullName>
    </submittedName>
</protein>
<keyword evidence="1" id="KW-0561">Oxygen transport</keyword>
<evidence type="ECO:0000259" key="2">
    <source>
        <dbReference type="PROSITE" id="PS01033"/>
    </source>
</evidence>
<dbReference type="InterPro" id="IPR009050">
    <property type="entry name" value="Globin-like_sf"/>
</dbReference>
<evidence type="ECO:0000256" key="1">
    <source>
        <dbReference type="RuleBase" id="RU000356"/>
    </source>
</evidence>
<dbReference type="GO" id="GO:0046210">
    <property type="term" value="P:nitric oxide catabolic process"/>
    <property type="evidence" value="ECO:0007669"/>
    <property type="project" value="TreeGrafter"/>
</dbReference>
<name>A0A974SLD4_9HYPH</name>
<dbReference type="PANTHER" id="PTHR43396">
    <property type="entry name" value="FLAVOHEMOPROTEIN"/>
    <property type="match status" value="1"/>
</dbReference>
<feature type="domain" description="Globin" evidence="2">
    <location>
        <begin position="1"/>
        <end position="135"/>
    </location>
</feature>
<dbReference type="Pfam" id="PF00042">
    <property type="entry name" value="Globin"/>
    <property type="match status" value="1"/>
</dbReference>
<dbReference type="KEGG" id="xdi:EZH22_21235"/>
<dbReference type="PROSITE" id="PS01033">
    <property type="entry name" value="GLOBIN"/>
    <property type="match status" value="1"/>
</dbReference>
<dbReference type="PANTHER" id="PTHR43396:SF6">
    <property type="entry name" value="ABL201WP"/>
    <property type="match status" value="1"/>
</dbReference>
<dbReference type="GO" id="GO:0008941">
    <property type="term" value="F:nitric oxide dioxygenase NAD(P)H activity"/>
    <property type="evidence" value="ECO:0007669"/>
    <property type="project" value="TreeGrafter"/>
</dbReference>
<keyword evidence="4" id="KW-1185">Reference proteome</keyword>
<sequence>MHNDQILLLETSFAEVHSVGEAAAALFYERLFVHDPSLRRLFGDTDMTQQGQKLFAALRLVVNSLRNLPAVVPVLEDLAVRHTAYGVRNTHYDTVGVALIETLSLYFGARFTPELRAAWTDAYGTVASVMTGAADRAAEHQRAVAV</sequence>
<dbReference type="AlphaFoldDB" id="A0A974SLD4"/>
<accession>A0A974SLD4</accession>
<organism evidence="3 4">
    <name type="scientific">Xanthobacter dioxanivorans</name>
    <dbReference type="NCBI Taxonomy" id="2528964"/>
    <lineage>
        <taxon>Bacteria</taxon>
        <taxon>Pseudomonadati</taxon>
        <taxon>Pseudomonadota</taxon>
        <taxon>Alphaproteobacteria</taxon>
        <taxon>Hyphomicrobiales</taxon>
        <taxon>Xanthobacteraceae</taxon>
        <taxon>Xanthobacter</taxon>
    </lineage>
</organism>
<dbReference type="InterPro" id="IPR012292">
    <property type="entry name" value="Globin/Proto"/>
</dbReference>
<dbReference type="EMBL" id="CP063362">
    <property type="protein sequence ID" value="QRG09775.1"/>
    <property type="molecule type" value="Genomic_DNA"/>
</dbReference>
<dbReference type="Gene3D" id="1.10.490.10">
    <property type="entry name" value="Globins"/>
    <property type="match status" value="1"/>
</dbReference>
<reference evidence="3 4" key="1">
    <citation type="submission" date="2020-10" db="EMBL/GenBank/DDBJ databases">
        <title>Degradation of 1,4-Dioxane by Xanthobacter sp. YN2, via a Novel Group-2 Soluble Di-Iron Monooxygenase.</title>
        <authorList>
            <person name="Ma F."/>
            <person name="Wang Y."/>
            <person name="Yang J."/>
            <person name="Guo H."/>
            <person name="Su D."/>
            <person name="Yu L."/>
        </authorList>
    </citation>
    <scope>NUCLEOTIDE SEQUENCE [LARGE SCALE GENOMIC DNA]</scope>
    <source>
        <strain evidence="3 4">YN2</strain>
    </source>
</reference>
<gene>
    <name evidence="3" type="ORF">EZH22_21235</name>
</gene>
<evidence type="ECO:0000313" key="4">
    <source>
        <dbReference type="Proteomes" id="UP000596427"/>
    </source>
</evidence>
<proteinExistence type="inferred from homology"/>
<dbReference type="CDD" id="cd12131">
    <property type="entry name" value="HGbI-like"/>
    <property type="match status" value="1"/>
</dbReference>
<keyword evidence="1" id="KW-0813">Transport</keyword>
<dbReference type="GO" id="GO:0071949">
    <property type="term" value="F:FAD binding"/>
    <property type="evidence" value="ECO:0007669"/>
    <property type="project" value="TreeGrafter"/>
</dbReference>
<dbReference type="SUPFAM" id="SSF46458">
    <property type="entry name" value="Globin-like"/>
    <property type="match status" value="1"/>
</dbReference>
<keyword evidence="1" id="KW-0408">Iron</keyword>
<dbReference type="Proteomes" id="UP000596427">
    <property type="component" value="Chromosome"/>
</dbReference>
<evidence type="ECO:0000313" key="3">
    <source>
        <dbReference type="EMBL" id="QRG09775.1"/>
    </source>
</evidence>
<keyword evidence="1" id="KW-0349">Heme</keyword>
<dbReference type="GO" id="GO:0005344">
    <property type="term" value="F:oxygen carrier activity"/>
    <property type="evidence" value="ECO:0007669"/>
    <property type="project" value="UniProtKB-KW"/>
</dbReference>
<keyword evidence="3" id="KW-0675">Receptor</keyword>
<dbReference type="GO" id="GO:0019825">
    <property type="term" value="F:oxygen binding"/>
    <property type="evidence" value="ECO:0007669"/>
    <property type="project" value="InterPro"/>
</dbReference>
<dbReference type="InterPro" id="IPR000971">
    <property type="entry name" value="Globin"/>
</dbReference>
<keyword evidence="1" id="KW-0479">Metal-binding</keyword>
<comment type="similarity">
    <text evidence="1">Belongs to the globin family.</text>
</comment>
<dbReference type="GO" id="GO:0020037">
    <property type="term" value="F:heme binding"/>
    <property type="evidence" value="ECO:0007669"/>
    <property type="project" value="InterPro"/>
</dbReference>
<dbReference type="GO" id="GO:0071500">
    <property type="term" value="P:cellular response to nitrosative stress"/>
    <property type="evidence" value="ECO:0007669"/>
    <property type="project" value="TreeGrafter"/>
</dbReference>